<dbReference type="PANTHER" id="PTHR46401:SF2">
    <property type="entry name" value="GLYCOSYLTRANSFERASE WBBK-RELATED"/>
    <property type="match status" value="1"/>
</dbReference>
<dbReference type="EMBL" id="FNAN01000002">
    <property type="protein sequence ID" value="SDD87668.1"/>
    <property type="molecule type" value="Genomic_DNA"/>
</dbReference>
<sequence length="394" mass="44915">MAHTEKKNFLFDLTASQPNESGAYHGGGKYAKKIYFEFIENFDTSRWAIWALFDSSKPLDAEISEKSKTAAVTLIDVANRNLPEVVNELSIHRFYSALPLGTISYGFNSLMNSACEIYGTIHGLRTLETKIPFDALRYETGMKGKAGLLARKFLEKKLYNRDLERYGSLLKNTNVLAVSNHTKYSILSHFPAVREVPRVFYSPDVTEFENRDEDDSKGFALSGYFLLISGNRWLKNNLRSAVALDQLFSEQPALRHQVVVTGVSQPEIFLSRIKNKDRFIFYKYVSEGFLQTLYKNAFAFLYMTLNEGFGYPPLEAMKAGTPVITSPFTSIMEICGDSVLYSDPYSIAEIKNRILQITDPDSHRNFTIAGKNRYEKIKERQDKDLKEMVTYLLA</sequence>
<dbReference type="SUPFAM" id="SSF53756">
    <property type="entry name" value="UDP-Glycosyltransferase/glycogen phosphorylase"/>
    <property type="match status" value="1"/>
</dbReference>
<proteinExistence type="predicted"/>
<dbReference type="STRING" id="659014.SAMN04487996_102403"/>
<dbReference type="GO" id="GO:0016757">
    <property type="term" value="F:glycosyltransferase activity"/>
    <property type="evidence" value="ECO:0007669"/>
    <property type="project" value="InterPro"/>
</dbReference>
<dbReference type="Gene3D" id="3.40.50.2000">
    <property type="entry name" value="Glycogen Phosphorylase B"/>
    <property type="match status" value="1"/>
</dbReference>
<dbReference type="Pfam" id="PF00534">
    <property type="entry name" value="Glycos_transf_1"/>
    <property type="match status" value="1"/>
</dbReference>
<dbReference type="RefSeq" id="WP_090147007.1">
    <property type="nucleotide sequence ID" value="NZ_FNAN01000002.1"/>
</dbReference>
<name>A0A1G6YBA9_9BACT</name>
<dbReference type="InterPro" id="IPR001296">
    <property type="entry name" value="Glyco_trans_1"/>
</dbReference>
<evidence type="ECO:0000256" key="1">
    <source>
        <dbReference type="ARBA" id="ARBA00022679"/>
    </source>
</evidence>
<accession>A0A1G6YBA9</accession>
<dbReference type="Proteomes" id="UP000198748">
    <property type="component" value="Unassembled WGS sequence"/>
</dbReference>
<evidence type="ECO:0000313" key="4">
    <source>
        <dbReference type="Proteomes" id="UP000198748"/>
    </source>
</evidence>
<gene>
    <name evidence="3" type="ORF">SAMN04487996_102403</name>
</gene>
<keyword evidence="1 3" id="KW-0808">Transferase</keyword>
<dbReference type="OrthoDB" id="9801609at2"/>
<reference evidence="4" key="1">
    <citation type="submission" date="2016-10" db="EMBL/GenBank/DDBJ databases">
        <authorList>
            <person name="Varghese N."/>
            <person name="Submissions S."/>
        </authorList>
    </citation>
    <scope>NUCLEOTIDE SEQUENCE [LARGE SCALE GENOMIC DNA]</scope>
    <source>
        <strain evidence="4">DSM 25329</strain>
    </source>
</reference>
<keyword evidence="4" id="KW-1185">Reference proteome</keyword>
<protein>
    <submittedName>
        <fullName evidence="3">Glycosyl transferases group 1</fullName>
    </submittedName>
</protein>
<dbReference type="PANTHER" id="PTHR46401">
    <property type="entry name" value="GLYCOSYLTRANSFERASE WBBK-RELATED"/>
    <property type="match status" value="1"/>
</dbReference>
<dbReference type="AlphaFoldDB" id="A0A1G6YBA9"/>
<organism evidence="3 4">
    <name type="scientific">Dyadobacter soli</name>
    <dbReference type="NCBI Taxonomy" id="659014"/>
    <lineage>
        <taxon>Bacteria</taxon>
        <taxon>Pseudomonadati</taxon>
        <taxon>Bacteroidota</taxon>
        <taxon>Cytophagia</taxon>
        <taxon>Cytophagales</taxon>
        <taxon>Spirosomataceae</taxon>
        <taxon>Dyadobacter</taxon>
    </lineage>
</organism>
<evidence type="ECO:0000313" key="3">
    <source>
        <dbReference type="EMBL" id="SDD87668.1"/>
    </source>
</evidence>
<evidence type="ECO:0000259" key="2">
    <source>
        <dbReference type="Pfam" id="PF00534"/>
    </source>
</evidence>
<dbReference type="GO" id="GO:0009103">
    <property type="term" value="P:lipopolysaccharide biosynthetic process"/>
    <property type="evidence" value="ECO:0007669"/>
    <property type="project" value="TreeGrafter"/>
</dbReference>
<feature type="domain" description="Glycosyl transferase family 1" evidence="2">
    <location>
        <begin position="274"/>
        <end position="371"/>
    </location>
</feature>